<proteinExistence type="predicted"/>
<dbReference type="AlphaFoldDB" id="A0A377FU86"/>
<dbReference type="Pfam" id="PF08858">
    <property type="entry name" value="IDEAL"/>
    <property type="match status" value="1"/>
</dbReference>
<protein>
    <submittedName>
        <fullName evidence="2">Uncharacterized conserved protein</fullName>
    </submittedName>
</protein>
<sequence>MVERKKNFLKRFLAHHTLRKREAKWIIDYWLRHPEKLGNVHFVTNASVSPRSLVMTAYGFDGEPFRYRRGDLVTVNPEKAYHDIRLHDGAIYVELNFQGMMIDESWVDIVEPNPFEPVAEVRDEVSTSAQTVIRASVAQFEEERLLVEIDEALDRRDEKLFRNLTSKLHQVRASKLF</sequence>
<dbReference type="PIRSF" id="PIRSF007165">
    <property type="entry name" value="UCP007165"/>
    <property type="match status" value="1"/>
</dbReference>
<evidence type="ECO:0000313" key="3">
    <source>
        <dbReference type="Proteomes" id="UP000254060"/>
    </source>
</evidence>
<name>A0A377FU86_9BACL</name>
<dbReference type="InterPro" id="IPR027393">
    <property type="entry name" value="Virus_scaffolding_prot_C"/>
</dbReference>
<feature type="domain" description="IDEAL" evidence="1">
    <location>
        <begin position="132"/>
        <end position="168"/>
    </location>
</feature>
<dbReference type="Pfam" id="PF08864">
    <property type="entry name" value="UPF0302"/>
    <property type="match status" value="1"/>
</dbReference>
<organism evidence="2 3">
    <name type="scientific">Exiguobacterium aurantiacum</name>
    <dbReference type="NCBI Taxonomy" id="33987"/>
    <lineage>
        <taxon>Bacteria</taxon>
        <taxon>Bacillati</taxon>
        <taxon>Bacillota</taxon>
        <taxon>Bacilli</taxon>
        <taxon>Bacillales</taxon>
        <taxon>Bacillales Family XII. Incertae Sedis</taxon>
        <taxon>Exiguobacterium</taxon>
    </lineage>
</organism>
<evidence type="ECO:0000313" key="2">
    <source>
        <dbReference type="EMBL" id="STO08380.1"/>
    </source>
</evidence>
<dbReference type="InterPro" id="IPR014963">
    <property type="entry name" value="UPF0302_N"/>
</dbReference>
<dbReference type="InterPro" id="IPR014957">
    <property type="entry name" value="IDEAL_dom"/>
</dbReference>
<evidence type="ECO:0000259" key="1">
    <source>
        <dbReference type="SMART" id="SM00914"/>
    </source>
</evidence>
<dbReference type="EMBL" id="UGGP01000001">
    <property type="protein sequence ID" value="STO08380.1"/>
    <property type="molecule type" value="Genomic_DNA"/>
</dbReference>
<dbReference type="Gene3D" id="4.10.810.10">
    <property type="entry name" value="Virus Scaffolding Protein, Chain A"/>
    <property type="match status" value="1"/>
</dbReference>
<dbReference type="NCBIfam" id="NF002965">
    <property type="entry name" value="PRK03636.1"/>
    <property type="match status" value="1"/>
</dbReference>
<dbReference type="InterPro" id="IPR038091">
    <property type="entry name" value="UPF0302_N_sf"/>
</dbReference>
<dbReference type="Proteomes" id="UP000254060">
    <property type="component" value="Unassembled WGS sequence"/>
</dbReference>
<dbReference type="RefSeq" id="WP_024370187.1">
    <property type="nucleotide sequence ID" value="NZ_UGGP01000001.1"/>
</dbReference>
<dbReference type="InterPro" id="IPR011188">
    <property type="entry name" value="UPF0302"/>
</dbReference>
<reference evidence="2 3" key="1">
    <citation type="submission" date="2018-06" db="EMBL/GenBank/DDBJ databases">
        <authorList>
            <consortium name="Pathogen Informatics"/>
            <person name="Doyle S."/>
        </authorList>
    </citation>
    <scope>NUCLEOTIDE SEQUENCE [LARGE SCALE GENOMIC DNA]</scope>
    <source>
        <strain evidence="2 3">NCTC13163</strain>
    </source>
</reference>
<dbReference type="Gene3D" id="3.40.1530.30">
    <property type="entry name" value="Uncharacterised family UPF0302, N-terminal domain"/>
    <property type="match status" value="1"/>
</dbReference>
<gene>
    <name evidence="2" type="ORF">NCTC13163_01750</name>
</gene>
<accession>A0A377FU86</accession>
<dbReference type="SMART" id="SM00914">
    <property type="entry name" value="IDEAL"/>
    <property type="match status" value="1"/>
</dbReference>
<dbReference type="STRING" id="1397694.GCA_000702585_02246"/>
<dbReference type="OrthoDB" id="2155814at2"/>